<feature type="region of interest" description="Disordered" evidence="1">
    <location>
        <begin position="1"/>
        <end position="20"/>
    </location>
</feature>
<reference evidence="3" key="1">
    <citation type="submission" date="2016-09" db="EMBL/GenBank/DDBJ databases">
        <authorList>
            <person name="Guldener U."/>
        </authorList>
    </citation>
    <scope>NUCLEOTIDE SEQUENCE [LARGE SCALE GENOMIC DNA]</scope>
    <source>
        <strain evidence="3">V64-1</strain>
    </source>
</reference>
<sequence>MCTRAAEMRQQRPDSGTRECLATHQARIPQESGVRKGSRDQPAIIPHVCLLLSFLQFNIDYPGFYYG</sequence>
<dbReference type="Proteomes" id="UP000219369">
    <property type="component" value="Unassembled WGS sequence"/>
</dbReference>
<dbReference type="AlphaFoldDB" id="A0A2H3SWY9"/>
<evidence type="ECO:0000313" key="2">
    <source>
        <dbReference type="EMBL" id="SCO80701.1"/>
    </source>
</evidence>
<feature type="compositionally biased region" description="Basic and acidic residues" evidence="1">
    <location>
        <begin position="1"/>
        <end position="17"/>
    </location>
</feature>
<accession>A0A2H3SWY9</accession>
<protein>
    <submittedName>
        <fullName evidence="2">Uncharacterized protein</fullName>
    </submittedName>
</protein>
<name>A0A2H3SWY9_FUSOX</name>
<dbReference type="EMBL" id="FMJY01000002">
    <property type="protein sequence ID" value="SCO80701.1"/>
    <property type="molecule type" value="Genomic_DNA"/>
</dbReference>
<evidence type="ECO:0000313" key="3">
    <source>
        <dbReference type="Proteomes" id="UP000219369"/>
    </source>
</evidence>
<organism evidence="2 3">
    <name type="scientific">Fusarium oxysporum</name>
    <name type="common">Fusarium vascular wilt</name>
    <dbReference type="NCBI Taxonomy" id="5507"/>
    <lineage>
        <taxon>Eukaryota</taxon>
        <taxon>Fungi</taxon>
        <taxon>Dikarya</taxon>
        <taxon>Ascomycota</taxon>
        <taxon>Pezizomycotina</taxon>
        <taxon>Sordariomycetes</taxon>
        <taxon>Hypocreomycetidae</taxon>
        <taxon>Hypocreales</taxon>
        <taxon>Nectriaceae</taxon>
        <taxon>Fusarium</taxon>
        <taxon>Fusarium oxysporum species complex</taxon>
    </lineage>
</organism>
<gene>
    <name evidence="2" type="ORF">FRV6_04914</name>
</gene>
<evidence type="ECO:0000256" key="1">
    <source>
        <dbReference type="SAM" id="MobiDB-lite"/>
    </source>
</evidence>
<proteinExistence type="predicted"/>